<dbReference type="GeneID" id="14890075"/>
<sequence>MSYKIPRSQALEIHESPNRLPKTFFHSHVYAATSLSDHWGIIWGSFQTLLKSGIDPTVINKCSWKIKDKMSPKQQENMVLLDILSFPEEPHKHVSLKWTDGSPESLQLLKKVDSYCTNQYFKSIPMKAAMNKDISEEKRVKTTHVPLYYQYEFGTNTTTNRSLTLFTLHIPFMSSTDVSSYPVIIFNIGFYLPDDFVNYRHVVDTFYDSLNKICFEYQLTNLSQGIDKASKVLVDSLNQFVEAFEDFVYITTHKKVYPFHITFNTTNTFNDRVLFVTDMVTGFLETFFTVCVPRTLEDIHSIHSVLNQFSSQSMSVFHSNYLTEKTNPFFTLQFVTDFSCENVFEFPHPFCVIRSDKSRVDAITTKDVAQYFSERAAFFINKAGKVLNVDTFGVGESINRSPTLVEHTFLIYDMIKQAVEFFDKKNDVLGLFLLKEASILLTTKSSILFHRLLLVNKFGDDVIKEMKDFLDIEEDGMVLLIQRLKYEEPLVVAYFHRTVLKMMKTKDRMKQFM</sequence>
<dbReference type="EMBL" id="KB206479">
    <property type="protein sequence ID" value="ELP91050.1"/>
    <property type="molecule type" value="Genomic_DNA"/>
</dbReference>
<dbReference type="OrthoDB" id="25706at2759"/>
<dbReference type="VEuPathDB" id="AmoebaDB:EIN_267860"/>
<reference evidence="1 2" key="1">
    <citation type="submission" date="2012-10" db="EMBL/GenBank/DDBJ databases">
        <authorList>
            <person name="Zafar N."/>
            <person name="Inman J."/>
            <person name="Hall N."/>
            <person name="Lorenzi H."/>
            <person name="Caler E."/>
        </authorList>
    </citation>
    <scope>NUCLEOTIDE SEQUENCE [LARGE SCALE GENOMIC DNA]</scope>
    <source>
        <strain evidence="1 2">IP1</strain>
    </source>
</reference>
<organism evidence="1 2">
    <name type="scientific">Entamoeba invadens IP1</name>
    <dbReference type="NCBI Taxonomy" id="370355"/>
    <lineage>
        <taxon>Eukaryota</taxon>
        <taxon>Amoebozoa</taxon>
        <taxon>Evosea</taxon>
        <taxon>Archamoebae</taxon>
        <taxon>Mastigamoebida</taxon>
        <taxon>Entamoebidae</taxon>
        <taxon>Entamoeba</taxon>
    </lineage>
</organism>
<evidence type="ECO:0000313" key="2">
    <source>
        <dbReference type="Proteomes" id="UP000014680"/>
    </source>
</evidence>
<dbReference type="InterPro" id="IPR027819">
    <property type="entry name" value="C9orf72"/>
</dbReference>
<dbReference type="PROSITE" id="PS51835">
    <property type="entry name" value="DENN_C9ORF72"/>
    <property type="match status" value="1"/>
</dbReference>
<name>A0A0A1UE23_ENTIV</name>
<accession>A0A0A1UE23</accession>
<dbReference type="GO" id="GO:0005085">
    <property type="term" value="F:guanyl-nucleotide exchange factor activity"/>
    <property type="evidence" value="ECO:0007669"/>
    <property type="project" value="InterPro"/>
</dbReference>
<keyword evidence="2" id="KW-1185">Reference proteome</keyword>
<dbReference type="Proteomes" id="UP000014680">
    <property type="component" value="Unassembled WGS sequence"/>
</dbReference>
<dbReference type="RefSeq" id="XP_004257821.1">
    <property type="nucleotide sequence ID" value="XM_004257773.1"/>
</dbReference>
<dbReference type="KEGG" id="eiv:EIN_267860"/>
<evidence type="ECO:0000313" key="1">
    <source>
        <dbReference type="EMBL" id="ELP91050.1"/>
    </source>
</evidence>
<protein>
    <submittedName>
        <fullName evidence="1">Uncharacterized protein</fullName>
    </submittedName>
</protein>
<gene>
    <name evidence="1" type="ORF">EIN_267860</name>
</gene>
<dbReference type="AlphaFoldDB" id="A0A0A1UE23"/>
<dbReference type="OMA" id="FMIIRGM"/>
<proteinExistence type="predicted"/>